<proteinExistence type="predicted"/>
<dbReference type="EMBL" id="JAZHXI010000012">
    <property type="protein sequence ID" value="KAL2065775.1"/>
    <property type="molecule type" value="Genomic_DNA"/>
</dbReference>
<protein>
    <submittedName>
        <fullName evidence="1">Uncharacterized protein</fullName>
    </submittedName>
</protein>
<gene>
    <name evidence="1" type="ORF">VTL71DRAFT_3445</name>
</gene>
<sequence length="589" mass="67253">MSRFGRISDLQVLQEFRVLGSLGALQLTISDGSPGPPKMASAVASDYRLSGYSGRNNSEPRETEDQAHQKLREMLVQHMEDQDDTFEETAAWKLVTNMCNGRQSGLEYLTIRYVGTCSSPKRPLDRFREDTALRSGGILTEFSRAVEQLFPKIANAVEIFAFEKRPCQRYPSTVRMIWNEEADSIPIISPVLQIIILFQGLQTTFYTRFITNTVLPEIHTQGKLFMHFSSIQEYANSNPEETGTLKFPSTDGVRDIALRQGVPKQWDGYTIFVFFENEITLDEYLTERAFISGKSRADLLTRDFLRRLARSEAERAHSAFAEVSFDPAYFCFYDLWKWPKRKTGRQVIQFSLDYMRIVRPLIIVSYSRPVTGIATANFVHQFGIPPTSFTETVGCLTIHWYSEADRGTAGETDGDDAFICIPHIHPGRNKYGAQDVALRRVLDMTLQLTILVGDVALEVVDPSANPQFQTREKLCREILRRVDLIMATTPHGKRFASQFKRAKEDLREVFSRSTCRMSSEDVRPIMNHAGQLRMAEMGEAAGIPDSTERRDQLEILWNLNIANLHLKIPHEQEKKELWIADFMSLQTSQ</sequence>
<evidence type="ECO:0000313" key="1">
    <source>
        <dbReference type="EMBL" id="KAL2065775.1"/>
    </source>
</evidence>
<accession>A0ABR4C768</accession>
<organism evidence="1 2">
    <name type="scientific">Oculimacula yallundae</name>
    <dbReference type="NCBI Taxonomy" id="86028"/>
    <lineage>
        <taxon>Eukaryota</taxon>
        <taxon>Fungi</taxon>
        <taxon>Dikarya</taxon>
        <taxon>Ascomycota</taxon>
        <taxon>Pezizomycotina</taxon>
        <taxon>Leotiomycetes</taxon>
        <taxon>Helotiales</taxon>
        <taxon>Ploettnerulaceae</taxon>
        <taxon>Oculimacula</taxon>
    </lineage>
</organism>
<reference evidence="1 2" key="1">
    <citation type="journal article" date="2024" name="Commun. Biol.">
        <title>Comparative genomic analysis of thermophilic fungi reveals convergent evolutionary adaptations and gene losses.</title>
        <authorList>
            <person name="Steindorff A.S."/>
            <person name="Aguilar-Pontes M.V."/>
            <person name="Robinson A.J."/>
            <person name="Andreopoulos B."/>
            <person name="LaButti K."/>
            <person name="Kuo A."/>
            <person name="Mondo S."/>
            <person name="Riley R."/>
            <person name="Otillar R."/>
            <person name="Haridas S."/>
            <person name="Lipzen A."/>
            <person name="Grimwood J."/>
            <person name="Schmutz J."/>
            <person name="Clum A."/>
            <person name="Reid I.D."/>
            <person name="Moisan M.C."/>
            <person name="Butler G."/>
            <person name="Nguyen T.T.M."/>
            <person name="Dewar K."/>
            <person name="Conant G."/>
            <person name="Drula E."/>
            <person name="Henrissat B."/>
            <person name="Hansel C."/>
            <person name="Singer S."/>
            <person name="Hutchinson M.I."/>
            <person name="de Vries R.P."/>
            <person name="Natvig D.O."/>
            <person name="Powell A.J."/>
            <person name="Tsang A."/>
            <person name="Grigoriev I.V."/>
        </authorList>
    </citation>
    <scope>NUCLEOTIDE SEQUENCE [LARGE SCALE GENOMIC DNA]</scope>
    <source>
        <strain evidence="1 2">CBS 494.80</strain>
    </source>
</reference>
<dbReference type="Proteomes" id="UP001595075">
    <property type="component" value="Unassembled WGS sequence"/>
</dbReference>
<evidence type="ECO:0000313" key="2">
    <source>
        <dbReference type="Proteomes" id="UP001595075"/>
    </source>
</evidence>
<comment type="caution">
    <text evidence="1">The sequence shown here is derived from an EMBL/GenBank/DDBJ whole genome shotgun (WGS) entry which is preliminary data.</text>
</comment>
<keyword evidence="2" id="KW-1185">Reference proteome</keyword>
<name>A0ABR4C768_9HELO</name>